<dbReference type="AlphaFoldDB" id="A0AAD6EA37"/>
<dbReference type="EMBL" id="JAQJAE010000002">
    <property type="protein sequence ID" value="KAJ5607205.1"/>
    <property type="molecule type" value="Genomic_DNA"/>
</dbReference>
<proteinExistence type="predicted"/>
<comment type="caution">
    <text evidence="1">The sequence shown here is derived from an EMBL/GenBank/DDBJ whole genome shotgun (WGS) entry which is preliminary data.</text>
</comment>
<reference evidence="1" key="1">
    <citation type="journal article" date="2023" name="IMA Fungus">
        <title>Comparative genomic study of the Penicillium genus elucidates a diverse pangenome and 15 lateral gene transfer events.</title>
        <authorList>
            <person name="Petersen C."/>
            <person name="Sorensen T."/>
            <person name="Nielsen M.R."/>
            <person name="Sondergaard T.E."/>
            <person name="Sorensen J.L."/>
            <person name="Fitzpatrick D.A."/>
            <person name="Frisvad J.C."/>
            <person name="Nielsen K.L."/>
        </authorList>
    </citation>
    <scope>NUCLEOTIDE SEQUENCE</scope>
    <source>
        <strain evidence="1">IBT 12815</strain>
    </source>
</reference>
<evidence type="ECO:0000313" key="1">
    <source>
        <dbReference type="EMBL" id="KAJ5607205.1"/>
    </source>
</evidence>
<accession>A0AAD6EA37</accession>
<evidence type="ECO:0000313" key="2">
    <source>
        <dbReference type="Proteomes" id="UP001213799"/>
    </source>
</evidence>
<sequence>MGLLSVAKALLKSPWAHPVHVHRLKDVYPAVAAKVAIVGLDLASVMRTIVYQTVMLKQNVATSFAGRGAPVGAILLTDRMYLLILQLETPPAYKMLGLVLEEQQVKRFTHLYFAFSGIASDDSSIELTYQHDID</sequence>
<protein>
    <submittedName>
        <fullName evidence="1">Uncharacterized protein</fullName>
    </submittedName>
</protein>
<dbReference type="GeneID" id="81585124"/>
<gene>
    <name evidence="1" type="ORF">N7537_003824</name>
</gene>
<dbReference type="Proteomes" id="UP001213799">
    <property type="component" value="Unassembled WGS sequence"/>
</dbReference>
<organism evidence="1 2">
    <name type="scientific">Penicillium hordei</name>
    <dbReference type="NCBI Taxonomy" id="40994"/>
    <lineage>
        <taxon>Eukaryota</taxon>
        <taxon>Fungi</taxon>
        <taxon>Dikarya</taxon>
        <taxon>Ascomycota</taxon>
        <taxon>Pezizomycotina</taxon>
        <taxon>Eurotiomycetes</taxon>
        <taxon>Eurotiomycetidae</taxon>
        <taxon>Eurotiales</taxon>
        <taxon>Aspergillaceae</taxon>
        <taxon>Penicillium</taxon>
    </lineage>
</organism>
<keyword evidence="2" id="KW-1185">Reference proteome</keyword>
<reference evidence="1" key="2">
    <citation type="submission" date="2023-01" db="EMBL/GenBank/DDBJ databases">
        <authorList>
            <person name="Petersen C."/>
        </authorList>
    </citation>
    <scope>NUCLEOTIDE SEQUENCE</scope>
    <source>
        <strain evidence="1">IBT 12815</strain>
    </source>
</reference>
<name>A0AAD6EA37_9EURO</name>
<dbReference type="RefSeq" id="XP_056754630.1">
    <property type="nucleotide sequence ID" value="XM_056894882.1"/>
</dbReference>